<dbReference type="Pfam" id="PF00135">
    <property type="entry name" value="COesterase"/>
    <property type="match status" value="1"/>
</dbReference>
<name>A0A6J6GNT3_9ZZZZ</name>
<dbReference type="PANTHER" id="PTHR11559">
    <property type="entry name" value="CARBOXYLESTERASE"/>
    <property type="match status" value="1"/>
</dbReference>
<dbReference type="PROSITE" id="PS00122">
    <property type="entry name" value="CARBOXYLESTERASE_B_1"/>
    <property type="match status" value="1"/>
</dbReference>
<protein>
    <submittedName>
        <fullName evidence="4">Unannotated protein</fullName>
    </submittedName>
</protein>
<feature type="domain" description="Carboxylesterase type B" evidence="3">
    <location>
        <begin position="5"/>
        <end position="488"/>
    </location>
</feature>
<comment type="similarity">
    <text evidence="1">Belongs to the type-B carboxylesterase/lipase family.</text>
</comment>
<dbReference type="Gene3D" id="3.40.50.1820">
    <property type="entry name" value="alpha/beta hydrolase"/>
    <property type="match status" value="1"/>
</dbReference>
<dbReference type="GO" id="GO:0004104">
    <property type="term" value="F:cholinesterase activity"/>
    <property type="evidence" value="ECO:0007669"/>
    <property type="project" value="InterPro"/>
</dbReference>
<organism evidence="4">
    <name type="scientific">freshwater metagenome</name>
    <dbReference type="NCBI Taxonomy" id="449393"/>
    <lineage>
        <taxon>unclassified sequences</taxon>
        <taxon>metagenomes</taxon>
        <taxon>ecological metagenomes</taxon>
    </lineage>
</organism>
<dbReference type="InterPro" id="IPR019819">
    <property type="entry name" value="Carboxylesterase_B_CS"/>
</dbReference>
<evidence type="ECO:0000256" key="2">
    <source>
        <dbReference type="ARBA" id="ARBA00022801"/>
    </source>
</evidence>
<proteinExistence type="inferred from homology"/>
<evidence type="ECO:0000256" key="1">
    <source>
        <dbReference type="ARBA" id="ARBA00005964"/>
    </source>
</evidence>
<dbReference type="EMBL" id="CAEZUP010000015">
    <property type="protein sequence ID" value="CAB4602991.1"/>
    <property type="molecule type" value="Genomic_DNA"/>
</dbReference>
<dbReference type="InterPro" id="IPR050309">
    <property type="entry name" value="Type-B_Carboxylest/Lipase"/>
</dbReference>
<dbReference type="InterPro" id="IPR000997">
    <property type="entry name" value="Cholinesterase"/>
</dbReference>
<evidence type="ECO:0000259" key="3">
    <source>
        <dbReference type="Pfam" id="PF00135"/>
    </source>
</evidence>
<evidence type="ECO:0000313" key="4">
    <source>
        <dbReference type="EMBL" id="CAB4602991.1"/>
    </source>
</evidence>
<gene>
    <name evidence="4" type="ORF">UFOPK1835_00562</name>
</gene>
<dbReference type="InterPro" id="IPR029058">
    <property type="entry name" value="AB_hydrolase_fold"/>
</dbReference>
<dbReference type="PRINTS" id="PR00878">
    <property type="entry name" value="CHOLNESTRASE"/>
</dbReference>
<dbReference type="SUPFAM" id="SSF53474">
    <property type="entry name" value="alpha/beta-Hydrolases"/>
    <property type="match status" value="1"/>
</dbReference>
<dbReference type="InterPro" id="IPR002018">
    <property type="entry name" value="CarbesteraseB"/>
</dbReference>
<reference evidence="4" key="1">
    <citation type="submission" date="2020-05" db="EMBL/GenBank/DDBJ databases">
        <authorList>
            <person name="Chiriac C."/>
            <person name="Salcher M."/>
            <person name="Ghai R."/>
            <person name="Kavagutti S V."/>
        </authorList>
    </citation>
    <scope>NUCLEOTIDE SEQUENCE</scope>
</reference>
<dbReference type="PROSITE" id="PS00941">
    <property type="entry name" value="CARBOXYLESTERASE_B_2"/>
    <property type="match status" value="1"/>
</dbReference>
<keyword evidence="2" id="KW-0378">Hydrolase</keyword>
<dbReference type="AlphaFoldDB" id="A0A6J6GNT3"/>
<sequence length="509" mass="53921">MDETGIVATTQGRIEGFADGDIWQFRGIPYAASPIGDRRFMPPAPPESWDGVRSGREFGATAMQSAGGITAFLGDAVKDMSEDCLFLNVFTPGCDETKRPVMVWIHGGGFNSGSSSIPWYDGSSLATRGDVVVVTINYRLGALGFLWLGDLDSRYRSSGVNGLLDQAAALAWVKQNIASFGGDPDNVTIFGESAGAMSVSTLLALPAARGLFHRAIAQSGAASNTFTPETASVITSRVMAKLGATSIEDVLAASAETIIDAGGSVEGALFADTSAIAGPTGLALAMASQPVVDGEWLPMDPLAAVMSGEAADVPLLTGTNLDEWNLFRLMSPSSLDHPELLDRLERVFGDRHEVHDVYAAAFPDASPDELWSAVLTDSGFRIPALRLIEARMHGLAPTWQYLFSWKSPAFGGVLGSCHALEIPFVFGVLDNPGASIFLGGEAGEDLCRLSDAMQDAWLAFARAGDPNSGDLPEWPEADGAEWPVMVFDTVRELVDDPAGAQRLLWSGIQ</sequence>
<dbReference type="InterPro" id="IPR019826">
    <property type="entry name" value="Carboxylesterase_B_AS"/>
</dbReference>
<accession>A0A6J6GNT3</accession>